<feature type="chain" id="PRO_5005476892" evidence="1">
    <location>
        <begin position="29"/>
        <end position="264"/>
    </location>
</feature>
<dbReference type="InterPro" id="IPR011250">
    <property type="entry name" value="OMP/PagP_B-barrel"/>
</dbReference>
<evidence type="ECO:0000313" key="2">
    <source>
        <dbReference type="EMBL" id="ALA61168.1"/>
    </source>
</evidence>
<reference evidence="2 3" key="1">
    <citation type="journal article" date="2015" name="Proc. Natl. Acad. Sci. U.S.A.">
        <title>Expanded metabolic versatility of ubiquitous nitrite-oxidizing bacteria from the genus Nitrospira.</title>
        <authorList>
            <person name="Koch H."/>
            <person name="Lucker S."/>
            <person name="Albertsen M."/>
            <person name="Kitzinger K."/>
            <person name="Herbold C."/>
            <person name="Spieck E."/>
            <person name="Nielsen P.H."/>
            <person name="Wagner M."/>
            <person name="Daims H."/>
        </authorList>
    </citation>
    <scope>NUCLEOTIDE SEQUENCE [LARGE SCALE GENOMIC DNA]</scope>
    <source>
        <strain evidence="2 3">NSP M-1</strain>
    </source>
</reference>
<accession>A0A0K2GJN6</accession>
<dbReference type="OrthoDB" id="9807574at2"/>
<organism evidence="2 3">
    <name type="scientific">Nitrospira moscoviensis</name>
    <dbReference type="NCBI Taxonomy" id="42253"/>
    <lineage>
        <taxon>Bacteria</taxon>
        <taxon>Pseudomonadati</taxon>
        <taxon>Nitrospirota</taxon>
        <taxon>Nitrospiria</taxon>
        <taxon>Nitrospirales</taxon>
        <taxon>Nitrospiraceae</taxon>
        <taxon>Nitrospira</taxon>
    </lineage>
</organism>
<dbReference type="Gene3D" id="2.40.160.20">
    <property type="match status" value="1"/>
</dbReference>
<dbReference type="SUPFAM" id="SSF56925">
    <property type="entry name" value="OMPA-like"/>
    <property type="match status" value="1"/>
</dbReference>
<protein>
    <submittedName>
        <fullName evidence="2">Uncharacterized protein</fullName>
    </submittedName>
</protein>
<dbReference type="AlphaFoldDB" id="A0A0K2GJN6"/>
<dbReference type="RefSeq" id="WP_053381868.1">
    <property type="nucleotide sequence ID" value="NZ_CP011801.1"/>
</dbReference>
<keyword evidence="1" id="KW-0732">Signal</keyword>
<dbReference type="KEGG" id="nmv:NITMOv2_4800"/>
<dbReference type="EMBL" id="CP011801">
    <property type="protein sequence ID" value="ALA61168.1"/>
    <property type="molecule type" value="Genomic_DNA"/>
</dbReference>
<evidence type="ECO:0000256" key="1">
    <source>
        <dbReference type="SAM" id="SignalP"/>
    </source>
</evidence>
<keyword evidence="3" id="KW-1185">Reference proteome</keyword>
<dbReference type="STRING" id="42253.NITMOv2_4800"/>
<sequence length="264" mass="28514">MFPRLRGACRFLILATLLTFTAVLPAHAEWYVAGYGGLTTGGDIRNVTMPDYGLRLAQIQFPSVLNPVTGDSLTQNFKASDLSLSNSLLFGAKAGYFFSDQGLSWLGVELDAFTSKPDIKRTTVSTAHDITFVPGDTTECFNLGTRCPQTVNNKGTLNVEETSLRVTVVSANVIVRYPGAFLQPYVGAGAGAFYFQSSSGTFQGRQIVPGLNVLAGLKLLVSDEWGLFAEGRYNLANLSNFDPTFGLSGTYSIFHFVGGIAYHF</sequence>
<feature type="signal peptide" evidence="1">
    <location>
        <begin position="1"/>
        <end position="28"/>
    </location>
</feature>
<dbReference type="PATRIC" id="fig|42253.5.peg.4734"/>
<dbReference type="Proteomes" id="UP000069205">
    <property type="component" value="Chromosome"/>
</dbReference>
<name>A0A0K2GJN6_NITMO</name>
<gene>
    <name evidence="2" type="ORF">NITMOv2_4800</name>
</gene>
<evidence type="ECO:0000313" key="3">
    <source>
        <dbReference type="Proteomes" id="UP000069205"/>
    </source>
</evidence>
<proteinExistence type="predicted"/>